<keyword evidence="8" id="KW-1185">Reference proteome</keyword>
<reference evidence="7 8" key="1">
    <citation type="submission" date="2020-09" db="EMBL/GenBank/DDBJ databases">
        <authorList>
            <person name="Kim M.K."/>
        </authorList>
    </citation>
    <scope>NUCLEOTIDE SEQUENCE [LARGE SCALE GENOMIC DNA]</scope>
    <source>
        <strain evidence="7 8">BT189</strain>
    </source>
</reference>
<dbReference type="PANTHER" id="PTHR23508:SF10">
    <property type="entry name" value="CARBOXYLIC ACID TRANSPORTER PROTEIN HOMOLOG"/>
    <property type="match status" value="1"/>
</dbReference>
<name>A0ABR8JU91_9BACT</name>
<feature type="transmembrane region" description="Helical" evidence="5">
    <location>
        <begin position="86"/>
        <end position="106"/>
    </location>
</feature>
<evidence type="ECO:0000313" key="8">
    <source>
        <dbReference type="Proteomes" id="UP000606003"/>
    </source>
</evidence>
<feature type="transmembrane region" description="Helical" evidence="5">
    <location>
        <begin position="223"/>
        <end position="242"/>
    </location>
</feature>
<dbReference type="SUPFAM" id="SSF103473">
    <property type="entry name" value="MFS general substrate transporter"/>
    <property type="match status" value="1"/>
</dbReference>
<accession>A0ABR8JU91</accession>
<gene>
    <name evidence="7" type="ORF">IC234_15620</name>
</gene>
<organism evidence="7 8">
    <name type="scientific">Hymenobacter armeniacus</name>
    <dbReference type="NCBI Taxonomy" id="2771358"/>
    <lineage>
        <taxon>Bacteria</taxon>
        <taxon>Pseudomonadati</taxon>
        <taxon>Bacteroidota</taxon>
        <taxon>Cytophagia</taxon>
        <taxon>Cytophagales</taxon>
        <taxon>Hymenobacteraceae</taxon>
        <taxon>Hymenobacter</taxon>
    </lineage>
</organism>
<feature type="transmembrane region" description="Helical" evidence="5">
    <location>
        <begin position="57"/>
        <end position="79"/>
    </location>
</feature>
<dbReference type="InterPro" id="IPR036259">
    <property type="entry name" value="MFS_trans_sf"/>
</dbReference>
<feature type="transmembrane region" description="Helical" evidence="5">
    <location>
        <begin position="12"/>
        <end position="37"/>
    </location>
</feature>
<dbReference type="InterPro" id="IPR011701">
    <property type="entry name" value="MFS"/>
</dbReference>
<dbReference type="Gene3D" id="1.20.1250.20">
    <property type="entry name" value="MFS general substrate transporter like domains"/>
    <property type="match status" value="2"/>
</dbReference>
<feature type="transmembrane region" description="Helical" evidence="5">
    <location>
        <begin position="315"/>
        <end position="339"/>
    </location>
</feature>
<evidence type="ECO:0000313" key="7">
    <source>
        <dbReference type="EMBL" id="MBD2723559.1"/>
    </source>
</evidence>
<dbReference type="PROSITE" id="PS50850">
    <property type="entry name" value="MFS"/>
    <property type="match status" value="1"/>
</dbReference>
<dbReference type="EMBL" id="JACXAC010000005">
    <property type="protein sequence ID" value="MBD2723559.1"/>
    <property type="molecule type" value="Genomic_DNA"/>
</dbReference>
<evidence type="ECO:0000259" key="6">
    <source>
        <dbReference type="PROSITE" id="PS50850"/>
    </source>
</evidence>
<feature type="transmembrane region" description="Helical" evidence="5">
    <location>
        <begin position="145"/>
        <end position="165"/>
    </location>
</feature>
<dbReference type="Proteomes" id="UP000606003">
    <property type="component" value="Unassembled WGS sequence"/>
</dbReference>
<dbReference type="PANTHER" id="PTHR23508">
    <property type="entry name" value="CARBOXYLIC ACID TRANSPORTER PROTEIN HOMOLOG"/>
    <property type="match status" value="1"/>
</dbReference>
<keyword evidence="4 5" id="KW-0472">Membrane</keyword>
<dbReference type="Pfam" id="PF07690">
    <property type="entry name" value="MFS_1"/>
    <property type="match status" value="1"/>
</dbReference>
<keyword evidence="2 5" id="KW-0812">Transmembrane</keyword>
<evidence type="ECO:0000256" key="5">
    <source>
        <dbReference type="SAM" id="Phobius"/>
    </source>
</evidence>
<feature type="transmembrane region" description="Helical" evidence="5">
    <location>
        <begin position="291"/>
        <end position="309"/>
    </location>
</feature>
<feature type="transmembrane region" description="Helical" evidence="5">
    <location>
        <begin position="262"/>
        <end position="284"/>
    </location>
</feature>
<dbReference type="InterPro" id="IPR020846">
    <property type="entry name" value="MFS_dom"/>
</dbReference>
<keyword evidence="3 5" id="KW-1133">Transmembrane helix</keyword>
<feature type="transmembrane region" description="Helical" evidence="5">
    <location>
        <begin position="375"/>
        <end position="397"/>
    </location>
</feature>
<feature type="transmembrane region" description="Helical" evidence="5">
    <location>
        <begin position="171"/>
        <end position="190"/>
    </location>
</feature>
<protein>
    <submittedName>
        <fullName evidence="7">MFS transporter</fullName>
    </submittedName>
</protein>
<comment type="caution">
    <text evidence="7">The sequence shown here is derived from an EMBL/GenBank/DDBJ whole genome shotgun (WGS) entry which is preliminary data.</text>
</comment>
<feature type="domain" description="Major facilitator superfamily (MFS) profile" evidence="6">
    <location>
        <begin position="16"/>
        <end position="413"/>
    </location>
</feature>
<sequence>MQVPQSAAKASLFSAAVIVAALGYFVDIYDLILFSIVRVQSLTELGVVPGTPEMTNQGLFLINMQMGGMLLGGILWGILGDKRGRLSVLFGSILLYSLANIANGFVTTIDQYAWLRLIAGIGLAGELGAGITLVSESLSKEQRGYGTMIVATVGVSGAMLGYWVAKFGWRPAYFVGGGLGLALLVLRVSVFESGMFQQVQAQTAVVRGNFLSLFTNPVRLGKYLRVLLIGVPLWFVVGILVTLAPEFGKALGISGNVEAGLAVFWCYFGLVFGDFASGALSQLWHSRNKALKVFLGFCAALVGVYLYGVKGATPTVFYGVCFVLGVSVGFWALFVTVAAEQFGTNLRATVATTAPNFARGAVVGLVPAFKALSGALGFIPGAAVLGGLTLLVAFWAVSTLPESYGKDLDYVEE</sequence>
<proteinExistence type="predicted"/>
<evidence type="ECO:0000256" key="1">
    <source>
        <dbReference type="ARBA" id="ARBA00004141"/>
    </source>
</evidence>
<evidence type="ECO:0000256" key="2">
    <source>
        <dbReference type="ARBA" id="ARBA00022692"/>
    </source>
</evidence>
<evidence type="ECO:0000256" key="4">
    <source>
        <dbReference type="ARBA" id="ARBA00023136"/>
    </source>
</evidence>
<comment type="subcellular location">
    <subcellularLocation>
        <location evidence="1">Membrane</location>
        <topology evidence="1">Multi-pass membrane protein</topology>
    </subcellularLocation>
</comment>
<feature type="transmembrane region" description="Helical" evidence="5">
    <location>
        <begin position="112"/>
        <end position="133"/>
    </location>
</feature>
<evidence type="ECO:0000256" key="3">
    <source>
        <dbReference type="ARBA" id="ARBA00022989"/>
    </source>
</evidence>
<dbReference type="RefSeq" id="WP_190926374.1">
    <property type="nucleotide sequence ID" value="NZ_JACXAC010000005.1"/>
</dbReference>